<comment type="similarity">
    <text evidence="2">Belongs to the TAPT1 family.</text>
</comment>
<feature type="compositionally biased region" description="Low complexity" evidence="6">
    <location>
        <begin position="297"/>
        <end position="306"/>
    </location>
</feature>
<feature type="compositionally biased region" description="Basic and acidic residues" evidence="6">
    <location>
        <begin position="99"/>
        <end position="135"/>
    </location>
</feature>
<feature type="compositionally biased region" description="Low complexity" evidence="6">
    <location>
        <begin position="438"/>
        <end position="456"/>
    </location>
</feature>
<dbReference type="GeneID" id="95974233"/>
<dbReference type="PANTHER" id="PTHR13317">
    <property type="entry name" value="TRANSMEMBRANE ANTERIOR POSTERIOR TRANSFORMATION PROTEIN 1 HOMOLOG"/>
    <property type="match status" value="1"/>
</dbReference>
<evidence type="ECO:0000256" key="2">
    <source>
        <dbReference type="ARBA" id="ARBA00008803"/>
    </source>
</evidence>
<keyword evidence="9" id="KW-1185">Reference proteome</keyword>
<evidence type="ECO:0000256" key="3">
    <source>
        <dbReference type="ARBA" id="ARBA00022692"/>
    </source>
</evidence>
<feature type="transmembrane region" description="Helical" evidence="7">
    <location>
        <begin position="586"/>
        <end position="608"/>
    </location>
</feature>
<dbReference type="EMBL" id="JBFMKM010000009">
    <property type="protein sequence ID" value="KAL1304095.1"/>
    <property type="molecule type" value="Genomic_DNA"/>
</dbReference>
<dbReference type="PANTHER" id="PTHR13317:SF4">
    <property type="entry name" value="TRANSMEMBRANE ANTERIOR POSTERIOR TRANSFORMATION PROTEIN 1 HOMOLOG"/>
    <property type="match status" value="1"/>
</dbReference>
<dbReference type="InterPro" id="IPR008010">
    <property type="entry name" value="Tatp1"/>
</dbReference>
<organism evidence="8 9">
    <name type="scientific">Neodothiora populina</name>
    <dbReference type="NCBI Taxonomy" id="2781224"/>
    <lineage>
        <taxon>Eukaryota</taxon>
        <taxon>Fungi</taxon>
        <taxon>Dikarya</taxon>
        <taxon>Ascomycota</taxon>
        <taxon>Pezizomycotina</taxon>
        <taxon>Dothideomycetes</taxon>
        <taxon>Dothideomycetidae</taxon>
        <taxon>Dothideales</taxon>
        <taxon>Dothioraceae</taxon>
        <taxon>Neodothiora</taxon>
    </lineage>
</organism>
<evidence type="ECO:0000256" key="4">
    <source>
        <dbReference type="ARBA" id="ARBA00022989"/>
    </source>
</evidence>
<evidence type="ECO:0000256" key="5">
    <source>
        <dbReference type="ARBA" id="ARBA00023136"/>
    </source>
</evidence>
<keyword evidence="4 7" id="KW-1133">Transmembrane helix</keyword>
<evidence type="ECO:0000313" key="8">
    <source>
        <dbReference type="EMBL" id="KAL1304095.1"/>
    </source>
</evidence>
<reference evidence="8 9" key="1">
    <citation type="submission" date="2024-07" db="EMBL/GenBank/DDBJ databases">
        <title>Draft sequence of the Neodothiora populina.</title>
        <authorList>
            <person name="Drown D.D."/>
            <person name="Schuette U.S."/>
            <person name="Buechlein A.B."/>
            <person name="Rusch D.R."/>
            <person name="Winton L.W."/>
            <person name="Adams G.A."/>
        </authorList>
    </citation>
    <scope>NUCLEOTIDE SEQUENCE [LARGE SCALE GENOMIC DNA]</scope>
    <source>
        <strain evidence="8 9">CPC 39397</strain>
    </source>
</reference>
<keyword evidence="3 7" id="KW-0812">Transmembrane</keyword>
<evidence type="ECO:0000256" key="1">
    <source>
        <dbReference type="ARBA" id="ARBA00004141"/>
    </source>
</evidence>
<feature type="region of interest" description="Disordered" evidence="6">
    <location>
        <begin position="438"/>
        <end position="498"/>
    </location>
</feature>
<feature type="compositionally biased region" description="Polar residues" evidence="6">
    <location>
        <begin position="283"/>
        <end position="292"/>
    </location>
</feature>
<dbReference type="Pfam" id="PF05346">
    <property type="entry name" value="DUF747"/>
    <property type="match status" value="1"/>
</dbReference>
<accession>A0ABR3PD58</accession>
<protein>
    <recommendedName>
        <fullName evidence="10">DUF747-domain-containing protein</fullName>
    </recommendedName>
</protein>
<evidence type="ECO:0000256" key="6">
    <source>
        <dbReference type="SAM" id="MobiDB-lite"/>
    </source>
</evidence>
<feature type="compositionally biased region" description="Low complexity" evidence="6">
    <location>
        <begin position="468"/>
        <end position="486"/>
    </location>
</feature>
<feature type="compositionally biased region" description="Polar residues" evidence="6">
    <location>
        <begin position="18"/>
        <end position="35"/>
    </location>
</feature>
<dbReference type="RefSeq" id="XP_069200370.1">
    <property type="nucleotide sequence ID" value="XM_069345139.1"/>
</dbReference>
<feature type="transmembrane region" description="Helical" evidence="7">
    <location>
        <begin position="869"/>
        <end position="901"/>
    </location>
</feature>
<evidence type="ECO:0008006" key="10">
    <source>
        <dbReference type="Google" id="ProtNLM"/>
    </source>
</evidence>
<feature type="region of interest" description="Disordered" evidence="6">
    <location>
        <begin position="225"/>
        <end position="306"/>
    </location>
</feature>
<feature type="region of interest" description="Disordered" evidence="6">
    <location>
        <begin position="1"/>
        <end position="142"/>
    </location>
</feature>
<feature type="compositionally biased region" description="Basic and acidic residues" evidence="6">
    <location>
        <begin position="72"/>
        <end position="81"/>
    </location>
</feature>
<keyword evidence="5 7" id="KW-0472">Membrane</keyword>
<evidence type="ECO:0000313" key="9">
    <source>
        <dbReference type="Proteomes" id="UP001562354"/>
    </source>
</evidence>
<name>A0ABR3PD58_9PEZI</name>
<sequence length="984" mass="108277">MEDAADGVLNVGAGLPTKPSTNNADTLSHLPTPSLSPIDEHHDGLLQDQPDAENHLSNGHESVRPVTPLNLRENEEPDVKQKSGNGYAKTVDPPSPAMKVKEADLEIHGKEEGKAQNGDGKDAEPKRSDSLDQRTLKLSPAQIVELTSSPGSIPWRATSPIVEEIPPLDSTGSSPLLRPSTLPLEHAPTMPALGITTPPSAAIPSVGDENRRIPAKLSYTNLRAFHAENESPRPATAARSNSSPLIRRKHSSVIPRNSIDTKDQTKSRRPALTSLKIGDHLDQATNPSSRPSQPVDPAASAAAPAPSSLPLPPLSLPTYLQLELSSERPSALYIHRSLTSDIPYESSKLKFERLLNFLLLPPQLEQTLIFGALACLDSWLYTFTILPLRFCKAVLVWLRWGIRSLITEVKVISAFIHKGFGRFWQRQRSASLSAAAPSASSVDDPLSSPSAPPADVTSPRVDVHIDDPPNLSSSQRPSQRNRPSSASHRHRRTRSTPSALLPNHKADILQGLLIIFSCIILLRFDASRIYHNIRGQSAIKLYVIYNTLEVFDRLFAAIGQDVLECLFSKETLERKPNGRSKVIRPFWMFVLALAYNVIHAAALFYQVITLNVAVNSYSNALLTLLMSNQFVEIKGSVFKKLEKENLFQMTCADVVERFQLWLMLLIIALRNIVEVGGLSINIFSQTGPAASVNATGPSAQSIGILPKAFTLIPKWSGQVMGPFLIVLGSEMLVDWLKHAYINKFNGVKPQIYGRFLDVLAKDYYSNAFVDQNLMKRLGLPVLPLACLFIRASVQTYHMFVATHMPLPIASTATALAVESASSETSPATTAALAHIDLIFRRALGRSSFGAGLEANGSATAFSWWSLDDVIALTTMLVFFLVVYFLLLAFKLVLGMCLLSFARGRYEGMRERERQSFDTGTRRLGGWGAIEVDEDKRKWIYEDDDEGLRNLRAKEAKAREKAAKSGGEVKLDGVGRYMMVAKRIW</sequence>
<dbReference type="Proteomes" id="UP001562354">
    <property type="component" value="Unassembled WGS sequence"/>
</dbReference>
<comment type="caution">
    <text evidence="8">The sequence shown here is derived from an EMBL/GenBank/DDBJ whole genome shotgun (WGS) entry which is preliminary data.</text>
</comment>
<comment type="subcellular location">
    <subcellularLocation>
        <location evidence="1">Membrane</location>
        <topology evidence="1">Multi-pass membrane protein</topology>
    </subcellularLocation>
</comment>
<proteinExistence type="inferred from homology"/>
<gene>
    <name evidence="8" type="ORF">AAFC00_000530</name>
</gene>
<feature type="transmembrane region" description="Helical" evidence="7">
    <location>
        <begin position="508"/>
        <end position="524"/>
    </location>
</feature>
<evidence type="ECO:0000256" key="7">
    <source>
        <dbReference type="SAM" id="Phobius"/>
    </source>
</evidence>